<dbReference type="InterPro" id="IPR001362">
    <property type="entry name" value="Glyco_hydro_32"/>
</dbReference>
<dbReference type="CDD" id="cd18624">
    <property type="entry name" value="GH32_Fruct1-like"/>
    <property type="match status" value="1"/>
</dbReference>
<dbReference type="GO" id="GO:0004553">
    <property type="term" value="F:hydrolase activity, hydrolyzing O-glycosyl compounds"/>
    <property type="evidence" value="ECO:0007669"/>
    <property type="project" value="InterPro"/>
</dbReference>
<evidence type="ECO:0000313" key="17">
    <source>
        <dbReference type="EMBL" id="KAG2304579.1"/>
    </source>
</evidence>
<dbReference type="SUPFAM" id="SSF75005">
    <property type="entry name" value="Arabinanase/levansucrase/invertase"/>
    <property type="match status" value="1"/>
</dbReference>
<evidence type="ECO:0000256" key="10">
    <source>
        <dbReference type="ARBA" id="ARBA00023034"/>
    </source>
</evidence>
<dbReference type="Gene3D" id="2.60.120.560">
    <property type="entry name" value="Exo-inulinase, domain 1"/>
    <property type="match status" value="1"/>
</dbReference>
<comment type="similarity">
    <text evidence="3">Belongs to the nonaspanin (TM9SF) (TC 9.A.2) family.</text>
</comment>
<dbReference type="PANTHER" id="PTHR31953">
    <property type="entry name" value="BETA-FRUCTOFURANOSIDASE, INSOLUBLE ISOENZYME CWINV1-RELATED"/>
    <property type="match status" value="1"/>
</dbReference>
<evidence type="ECO:0000256" key="14">
    <source>
        <dbReference type="SAM" id="SignalP"/>
    </source>
</evidence>
<keyword evidence="9 13" id="KW-1133">Transmembrane helix</keyword>
<keyword evidence="10" id="KW-0333">Golgi apparatus</keyword>
<dbReference type="FunFam" id="2.60.120.560:FF:000002">
    <property type="entry name" value="Beta-fructofuranosidase, insoluble isoenzyme CWINV1"/>
    <property type="match status" value="1"/>
</dbReference>
<evidence type="ECO:0000256" key="13">
    <source>
        <dbReference type="SAM" id="Phobius"/>
    </source>
</evidence>
<dbReference type="GO" id="GO:0005975">
    <property type="term" value="P:carbohydrate metabolic process"/>
    <property type="evidence" value="ECO:0007669"/>
    <property type="project" value="InterPro"/>
</dbReference>
<evidence type="ECO:0000256" key="8">
    <source>
        <dbReference type="ARBA" id="ARBA00022801"/>
    </source>
</evidence>
<name>A0A8X7SCG4_BRACI</name>
<feature type="transmembrane region" description="Helical" evidence="13">
    <location>
        <begin position="784"/>
        <end position="807"/>
    </location>
</feature>
<dbReference type="InterPro" id="IPR050551">
    <property type="entry name" value="Fructan_Metab_Enzymes"/>
</dbReference>
<dbReference type="InterPro" id="IPR023296">
    <property type="entry name" value="Glyco_hydro_beta-prop_sf"/>
</dbReference>
<gene>
    <name evidence="17" type="ORF">Bca52824_033230</name>
</gene>
<protein>
    <submittedName>
        <fullName evidence="17">Uncharacterized protein</fullName>
    </submittedName>
</protein>
<feature type="transmembrane region" description="Helical" evidence="13">
    <location>
        <begin position="753"/>
        <end position="772"/>
    </location>
</feature>
<dbReference type="Pfam" id="PF08244">
    <property type="entry name" value="Glyco_hydro_32C"/>
    <property type="match status" value="1"/>
</dbReference>
<evidence type="ECO:0000259" key="15">
    <source>
        <dbReference type="Pfam" id="PF00251"/>
    </source>
</evidence>
<reference evidence="17 18" key="1">
    <citation type="submission" date="2020-02" db="EMBL/GenBank/DDBJ databases">
        <authorList>
            <person name="Ma Q."/>
            <person name="Huang Y."/>
            <person name="Song X."/>
            <person name="Pei D."/>
        </authorList>
    </citation>
    <scope>NUCLEOTIDE SEQUENCE [LARGE SCALE GENOMIC DNA]</scope>
    <source>
        <strain evidence="17">Sxm20200214</strain>
        <tissue evidence="17">Leaf</tissue>
    </source>
</reference>
<dbReference type="PROSITE" id="PS00609">
    <property type="entry name" value="GLYCOSYL_HYDROL_F32"/>
    <property type="match status" value="1"/>
</dbReference>
<dbReference type="SMART" id="SM00640">
    <property type="entry name" value="Glyco_32"/>
    <property type="match status" value="1"/>
</dbReference>
<feature type="domain" description="Glycosyl hydrolase family 32 C-terminal" evidence="16">
    <location>
        <begin position="358"/>
        <end position="556"/>
    </location>
</feature>
<evidence type="ECO:0000256" key="4">
    <source>
        <dbReference type="ARBA" id="ARBA00009902"/>
    </source>
</evidence>
<dbReference type="InterPro" id="IPR013320">
    <property type="entry name" value="ConA-like_dom_sf"/>
</dbReference>
<evidence type="ECO:0000256" key="1">
    <source>
        <dbReference type="ARBA" id="ARBA00004337"/>
    </source>
</evidence>
<keyword evidence="8" id="KW-0378">Hydrolase</keyword>
<dbReference type="EMBL" id="JAAMPC010000007">
    <property type="protein sequence ID" value="KAG2304579.1"/>
    <property type="molecule type" value="Genomic_DNA"/>
</dbReference>
<keyword evidence="7" id="KW-0967">Endosome</keyword>
<dbReference type="InterPro" id="IPR018053">
    <property type="entry name" value="Glyco_hydro_32_AS"/>
</dbReference>
<evidence type="ECO:0000313" key="18">
    <source>
        <dbReference type="Proteomes" id="UP000886595"/>
    </source>
</evidence>
<dbReference type="Pfam" id="PF02990">
    <property type="entry name" value="EMP70"/>
    <property type="match status" value="2"/>
</dbReference>
<dbReference type="Gene3D" id="2.115.10.20">
    <property type="entry name" value="Glycosyl hydrolase domain, family 43"/>
    <property type="match status" value="1"/>
</dbReference>
<comment type="subcellular location">
    <subcellularLocation>
        <location evidence="1">Endosome membrane</location>
        <topology evidence="1">Multi-pass membrane protein</topology>
    </subcellularLocation>
    <subcellularLocation>
        <location evidence="2">Golgi apparatus membrane</location>
        <topology evidence="2">Multi-pass membrane protein</topology>
    </subcellularLocation>
</comment>
<comment type="caution">
    <text evidence="17">The sequence shown here is derived from an EMBL/GenBank/DDBJ whole genome shotgun (WGS) entry which is preliminary data.</text>
</comment>
<keyword evidence="12" id="KW-0326">Glycosidase</keyword>
<evidence type="ECO:0000256" key="6">
    <source>
        <dbReference type="ARBA" id="ARBA00022729"/>
    </source>
</evidence>
<feature type="domain" description="Glycosyl hydrolase family 32 N-terminal" evidence="15">
    <location>
        <begin position="35"/>
        <end position="355"/>
    </location>
</feature>
<accession>A0A8X7SCG4</accession>
<keyword evidence="6 14" id="KW-0732">Signal</keyword>
<evidence type="ECO:0000256" key="2">
    <source>
        <dbReference type="ARBA" id="ARBA00004653"/>
    </source>
</evidence>
<proteinExistence type="inferred from homology"/>
<dbReference type="GO" id="GO:0010008">
    <property type="term" value="C:endosome membrane"/>
    <property type="evidence" value="ECO:0007669"/>
    <property type="project" value="UniProtKB-SubCell"/>
</dbReference>
<keyword evidence="18" id="KW-1185">Reference proteome</keyword>
<evidence type="ECO:0000256" key="9">
    <source>
        <dbReference type="ARBA" id="ARBA00022989"/>
    </source>
</evidence>
<feature type="transmembrane region" description="Helical" evidence="13">
    <location>
        <begin position="684"/>
        <end position="701"/>
    </location>
</feature>
<feature type="signal peptide" evidence="14">
    <location>
        <begin position="1"/>
        <end position="21"/>
    </location>
</feature>
<comment type="similarity">
    <text evidence="4">Belongs to the glycosyl hydrolase 32 family.</text>
</comment>
<evidence type="ECO:0000259" key="16">
    <source>
        <dbReference type="Pfam" id="PF08244"/>
    </source>
</evidence>
<evidence type="ECO:0000256" key="12">
    <source>
        <dbReference type="ARBA" id="ARBA00023295"/>
    </source>
</evidence>
<dbReference type="OrthoDB" id="202537at2759"/>
<dbReference type="SUPFAM" id="SSF49899">
    <property type="entry name" value="Concanavalin A-like lectins/glucanases"/>
    <property type="match status" value="1"/>
</dbReference>
<evidence type="ECO:0000256" key="11">
    <source>
        <dbReference type="ARBA" id="ARBA00023136"/>
    </source>
</evidence>
<dbReference type="FunFam" id="2.115.10.20:FF:000001">
    <property type="entry name" value="Beta-fructofuranosidase, insoluble isoenzyme CWINV1"/>
    <property type="match status" value="1"/>
</dbReference>
<keyword evidence="5 13" id="KW-0812">Transmembrane</keyword>
<keyword evidence="11 13" id="KW-0472">Membrane</keyword>
<evidence type="ECO:0000256" key="5">
    <source>
        <dbReference type="ARBA" id="ARBA00022692"/>
    </source>
</evidence>
<organism evidence="17 18">
    <name type="scientific">Brassica carinata</name>
    <name type="common">Ethiopian mustard</name>
    <name type="synonym">Abyssinian cabbage</name>
    <dbReference type="NCBI Taxonomy" id="52824"/>
    <lineage>
        <taxon>Eukaryota</taxon>
        <taxon>Viridiplantae</taxon>
        <taxon>Streptophyta</taxon>
        <taxon>Embryophyta</taxon>
        <taxon>Tracheophyta</taxon>
        <taxon>Spermatophyta</taxon>
        <taxon>Magnoliopsida</taxon>
        <taxon>eudicotyledons</taxon>
        <taxon>Gunneridae</taxon>
        <taxon>Pentapetalae</taxon>
        <taxon>rosids</taxon>
        <taxon>malvids</taxon>
        <taxon>Brassicales</taxon>
        <taxon>Brassicaceae</taxon>
        <taxon>Brassiceae</taxon>
        <taxon>Brassica</taxon>
    </lineage>
</organism>
<dbReference type="AlphaFoldDB" id="A0A8X7SCG4"/>
<dbReference type="Proteomes" id="UP000886595">
    <property type="component" value="Unassembled WGS sequence"/>
</dbReference>
<evidence type="ECO:0000256" key="3">
    <source>
        <dbReference type="ARBA" id="ARBA00005227"/>
    </source>
</evidence>
<dbReference type="Pfam" id="PF00251">
    <property type="entry name" value="Glyco_hydro_32N"/>
    <property type="match status" value="1"/>
</dbReference>
<dbReference type="InterPro" id="IPR013189">
    <property type="entry name" value="Glyco_hydro_32_C"/>
</dbReference>
<dbReference type="GO" id="GO:0000139">
    <property type="term" value="C:Golgi membrane"/>
    <property type="evidence" value="ECO:0007669"/>
    <property type="project" value="UniProtKB-SubCell"/>
</dbReference>
<feature type="chain" id="PRO_5036481786" evidence="14">
    <location>
        <begin position="22"/>
        <end position="869"/>
    </location>
</feature>
<sequence length="869" mass="98365">MAKTLLLLSLLLCSFIIDLEASHQDLNQPYRTGYHFQPSSNWMNDPNGPMVYKGIYHLFYQYNPYGAVWDVRIVWGHSTSLDLVNWTPQPPAFSPSQPSDINGCWSGSVTILPNGTPVILYTGIDQNKSQVQNVAVPINVSDPYLREWSKSPGNPLMAPDAVNGIDPDRFRDPTTAWLGHDGEWRVIVGSSTDDRRGLAVLYKSRDFFNWTQATKPLHHEDLTGMWECPDFFPVSLTGTDGVETSSFGEVKHVLKVSLIETLHDYYTIGSYNREKDVYVPDHGFVQDGSAPRLDYGKYYASKTFYDDVKKRRILWGWVNESSPAKDDIEKGWSGLQSFPRKIWLGESGIELLQWPIEEIETLRESQVKWDNKVLKAGSTIQVPGVTAAQADVDVSFKVKDLEKADVIEPSWTDPQRICSQEDLSVKSGLGPFGLMVLASNDMEEYTSVYFRIFRSNDTDKKTKYVVLMCSDQSRSSLNEENDKATFGAFVAIDPSHETISLRTLIDHSIVESYGGGGKVCITSRVYPKLAIGENANLFVFNKGTQNVDVLSLSAWSLKSAQINGETVQPFSDEEIISSMKTQLPYDYYYLKYCKPPKILNTGENLGELFLDNEEMEVILQRTNMASFKGSYEGDLIQSNTVPQEIQEGKEIVFTYDVTFKESEIKWGLEVGHIFCSWTMIKSTGFRFLSGMVAMIMMRTLYKDISNYNQLETEDDAQEETGWKLVHGDFFRTHESFPVTCLHKMFKGNECKRIALKTAFIFPGILFAIFFVVNTHIWGEQSSGAIPFGTMFALFCLWFGISVLLIFIGSYPTSVTKSQLSRIRSKTKKIPRQVPEQPWYMKPEITDVLCYFLPALWTVVKITTGGGELT</sequence>
<dbReference type="InterPro" id="IPR004240">
    <property type="entry name" value="EMP70"/>
</dbReference>
<dbReference type="InterPro" id="IPR013148">
    <property type="entry name" value="Glyco_hydro_32_N"/>
</dbReference>
<evidence type="ECO:0000256" key="7">
    <source>
        <dbReference type="ARBA" id="ARBA00022753"/>
    </source>
</evidence>